<reference evidence="1 2" key="1">
    <citation type="submission" date="2019-02" db="EMBL/GenBank/DDBJ databases">
        <title>Deep-cultivation of Planctomycetes and their phenomic and genomic characterization uncovers novel biology.</title>
        <authorList>
            <person name="Wiegand S."/>
            <person name="Jogler M."/>
            <person name="Boedeker C."/>
            <person name="Pinto D."/>
            <person name="Vollmers J."/>
            <person name="Rivas-Marin E."/>
            <person name="Kohn T."/>
            <person name="Peeters S.H."/>
            <person name="Heuer A."/>
            <person name="Rast P."/>
            <person name="Oberbeckmann S."/>
            <person name="Bunk B."/>
            <person name="Jeske O."/>
            <person name="Meyerdierks A."/>
            <person name="Storesund J.E."/>
            <person name="Kallscheuer N."/>
            <person name="Luecker S."/>
            <person name="Lage O.M."/>
            <person name="Pohl T."/>
            <person name="Merkel B.J."/>
            <person name="Hornburger P."/>
            <person name="Mueller R.-W."/>
            <person name="Bruemmer F."/>
            <person name="Labrenz M."/>
            <person name="Spormann A.M."/>
            <person name="Op den Camp H."/>
            <person name="Overmann J."/>
            <person name="Amann R."/>
            <person name="Jetten M.S.M."/>
            <person name="Mascher T."/>
            <person name="Medema M.H."/>
            <person name="Devos D.P."/>
            <person name="Kaster A.-K."/>
            <person name="Ovreas L."/>
            <person name="Rohde M."/>
            <person name="Galperin M.Y."/>
            <person name="Jogler C."/>
        </authorList>
    </citation>
    <scope>NUCLEOTIDE SEQUENCE [LARGE SCALE GENOMIC DNA]</scope>
    <source>
        <strain evidence="1 2">ETA_A1</strain>
    </source>
</reference>
<dbReference type="RefSeq" id="WP_202920626.1">
    <property type="nucleotide sequence ID" value="NZ_CP036273.1"/>
</dbReference>
<dbReference type="InterPro" id="IPR025132">
    <property type="entry name" value="DUF4058"/>
</dbReference>
<protein>
    <submittedName>
        <fullName evidence="1">Uncharacterized protein</fullName>
    </submittedName>
</protein>
<dbReference type="EMBL" id="CP036273">
    <property type="protein sequence ID" value="QDU18732.1"/>
    <property type="molecule type" value="Genomic_DNA"/>
</dbReference>
<dbReference type="Proteomes" id="UP000319576">
    <property type="component" value="Chromosome"/>
</dbReference>
<organism evidence="1 2">
    <name type="scientific">Urbifossiella limnaea</name>
    <dbReference type="NCBI Taxonomy" id="2528023"/>
    <lineage>
        <taxon>Bacteria</taxon>
        <taxon>Pseudomonadati</taxon>
        <taxon>Planctomycetota</taxon>
        <taxon>Planctomycetia</taxon>
        <taxon>Gemmatales</taxon>
        <taxon>Gemmataceae</taxon>
        <taxon>Urbifossiella</taxon>
    </lineage>
</organism>
<sequence>MERTPDPITEAYLEVLTTEDEQLVTAVEVLSPSNKVPGAGRREYLKKRKECRTGGVHLVEIDLVRGGRHTTAVPEGRLRRLAPGGFDYHACVTLEADERQYFVAPFPLAARLPTIGVPLTLDREPVAVELQPVFDRCYDEGGFARLVKYGHRAPTRR</sequence>
<evidence type="ECO:0000313" key="1">
    <source>
        <dbReference type="EMBL" id="QDU18732.1"/>
    </source>
</evidence>
<dbReference type="KEGG" id="uli:ETAA1_06270"/>
<accession>A0A517XMM0</accession>
<evidence type="ECO:0000313" key="2">
    <source>
        <dbReference type="Proteomes" id="UP000319576"/>
    </source>
</evidence>
<dbReference type="AlphaFoldDB" id="A0A517XMM0"/>
<gene>
    <name evidence="1" type="ORF">ETAA1_06270</name>
</gene>
<name>A0A517XMM0_9BACT</name>
<proteinExistence type="predicted"/>
<keyword evidence="2" id="KW-1185">Reference proteome</keyword>
<dbReference type="Pfam" id="PF13267">
    <property type="entry name" value="DUF4058"/>
    <property type="match status" value="1"/>
</dbReference>